<reference evidence="1" key="1">
    <citation type="submission" date="2019-08" db="EMBL/GenBank/DDBJ databases">
        <authorList>
            <person name="Kucharzyk K."/>
            <person name="Murdoch R.W."/>
            <person name="Higgins S."/>
            <person name="Loffler F."/>
        </authorList>
    </citation>
    <scope>NUCLEOTIDE SEQUENCE</scope>
</reference>
<dbReference type="InterPro" id="IPR046702">
    <property type="entry name" value="DUF6572"/>
</dbReference>
<sequence>MPIDNVNALDILGVRKDEKGVDLVVVTSKHLDSSTITQELLLDKIQNYLGYINSEEFENEFGSFNPEDILIKLSCIDEPDPLIKELFKKIIPWVEENNARIEMVVKNIY</sequence>
<evidence type="ECO:0000313" key="1">
    <source>
        <dbReference type="EMBL" id="MPM97459.1"/>
    </source>
</evidence>
<proteinExistence type="predicted"/>
<name>A0A645E7P8_9ZZZZ</name>
<protein>
    <submittedName>
        <fullName evidence="1">Uncharacterized protein</fullName>
    </submittedName>
</protein>
<comment type="caution">
    <text evidence="1">The sequence shown here is derived from an EMBL/GenBank/DDBJ whole genome shotgun (WGS) entry which is preliminary data.</text>
</comment>
<dbReference type="AlphaFoldDB" id="A0A645E7P8"/>
<dbReference type="Pfam" id="PF20212">
    <property type="entry name" value="DUF6572"/>
    <property type="match status" value="1"/>
</dbReference>
<organism evidence="1">
    <name type="scientific">bioreactor metagenome</name>
    <dbReference type="NCBI Taxonomy" id="1076179"/>
    <lineage>
        <taxon>unclassified sequences</taxon>
        <taxon>metagenomes</taxon>
        <taxon>ecological metagenomes</taxon>
    </lineage>
</organism>
<accession>A0A645E7P8</accession>
<dbReference type="EMBL" id="VSSQ01043739">
    <property type="protein sequence ID" value="MPM97459.1"/>
    <property type="molecule type" value="Genomic_DNA"/>
</dbReference>
<gene>
    <name evidence="1" type="ORF">SDC9_144632</name>
</gene>